<gene>
    <name evidence="1" type="ORF">A4A49_51737</name>
</gene>
<dbReference type="Proteomes" id="UP000187609">
    <property type="component" value="Unassembled WGS sequence"/>
</dbReference>
<organism evidence="1 2">
    <name type="scientific">Nicotiana attenuata</name>
    <name type="common">Coyote tobacco</name>
    <dbReference type="NCBI Taxonomy" id="49451"/>
    <lineage>
        <taxon>Eukaryota</taxon>
        <taxon>Viridiplantae</taxon>
        <taxon>Streptophyta</taxon>
        <taxon>Embryophyta</taxon>
        <taxon>Tracheophyta</taxon>
        <taxon>Spermatophyta</taxon>
        <taxon>Magnoliopsida</taxon>
        <taxon>eudicotyledons</taxon>
        <taxon>Gunneridae</taxon>
        <taxon>Pentapetalae</taxon>
        <taxon>asterids</taxon>
        <taxon>lamiids</taxon>
        <taxon>Solanales</taxon>
        <taxon>Solanaceae</taxon>
        <taxon>Nicotianoideae</taxon>
        <taxon>Nicotianeae</taxon>
        <taxon>Nicotiana</taxon>
    </lineage>
</organism>
<name>A0A1J6IZJ8_NICAT</name>
<dbReference type="EMBL" id="MJEQ01037187">
    <property type="protein sequence ID" value="OIT03071.1"/>
    <property type="molecule type" value="Genomic_DNA"/>
</dbReference>
<comment type="caution">
    <text evidence="1">The sequence shown here is derived from an EMBL/GenBank/DDBJ whole genome shotgun (WGS) entry which is preliminary data.</text>
</comment>
<protein>
    <submittedName>
        <fullName evidence="1">Uncharacterized protein</fullName>
    </submittedName>
</protein>
<sequence length="52" mass="5820">MYEGVESPIYLDLSMVTQSCSYSNYLLAEDVSETKSRTSSAFGLLLCIVYLQ</sequence>
<dbReference type="AlphaFoldDB" id="A0A1J6IZJ8"/>
<reference evidence="1" key="1">
    <citation type="submission" date="2016-11" db="EMBL/GenBank/DDBJ databases">
        <title>The genome of Nicotiana attenuata.</title>
        <authorList>
            <person name="Xu S."/>
            <person name="Brockmoeller T."/>
            <person name="Gaquerel E."/>
            <person name="Navarro A."/>
            <person name="Kuhl H."/>
            <person name="Gase K."/>
            <person name="Ling Z."/>
            <person name="Zhou W."/>
            <person name="Kreitzer C."/>
            <person name="Stanke M."/>
            <person name="Tang H."/>
            <person name="Lyons E."/>
            <person name="Pandey P."/>
            <person name="Pandey S.P."/>
            <person name="Timmermann B."/>
            <person name="Baldwin I.T."/>
        </authorList>
    </citation>
    <scope>NUCLEOTIDE SEQUENCE [LARGE SCALE GENOMIC DNA]</scope>
    <source>
        <strain evidence="1">UT</strain>
    </source>
</reference>
<accession>A0A1J6IZJ8</accession>
<proteinExistence type="predicted"/>
<evidence type="ECO:0000313" key="1">
    <source>
        <dbReference type="EMBL" id="OIT03071.1"/>
    </source>
</evidence>
<evidence type="ECO:0000313" key="2">
    <source>
        <dbReference type="Proteomes" id="UP000187609"/>
    </source>
</evidence>
<keyword evidence="2" id="KW-1185">Reference proteome</keyword>
<dbReference type="Gramene" id="OIT03071">
    <property type="protein sequence ID" value="OIT03071"/>
    <property type="gene ID" value="A4A49_51737"/>
</dbReference>